<sequence length="54" mass="6036">MIVLAAAFIVIPIAIIIWVAYVGVLGLRFCWNMLFRYSEMELAETASTESPADE</sequence>
<dbReference type="EMBL" id="JAATJN010000001">
    <property type="protein sequence ID" value="NJC57041.1"/>
    <property type="molecule type" value="Genomic_DNA"/>
</dbReference>
<keyword evidence="1" id="KW-1133">Transmembrane helix</keyword>
<protein>
    <submittedName>
        <fullName evidence="2">Uncharacterized protein</fullName>
    </submittedName>
</protein>
<evidence type="ECO:0000313" key="2">
    <source>
        <dbReference type="EMBL" id="NJC57041.1"/>
    </source>
</evidence>
<accession>A0A846S4N1</accession>
<feature type="transmembrane region" description="Helical" evidence="1">
    <location>
        <begin position="6"/>
        <end position="31"/>
    </location>
</feature>
<gene>
    <name evidence="2" type="ORF">BKA07_002076</name>
</gene>
<dbReference type="RefSeq" id="WP_167950818.1">
    <property type="nucleotide sequence ID" value="NZ_BAAAPQ010000007.1"/>
</dbReference>
<keyword evidence="1" id="KW-0812">Transmembrane</keyword>
<dbReference type="Proteomes" id="UP000576792">
    <property type="component" value="Unassembled WGS sequence"/>
</dbReference>
<comment type="caution">
    <text evidence="2">The sequence shown here is derived from an EMBL/GenBank/DDBJ whole genome shotgun (WGS) entry which is preliminary data.</text>
</comment>
<name>A0A846S4N1_9MICO</name>
<evidence type="ECO:0000313" key="3">
    <source>
        <dbReference type="Proteomes" id="UP000576792"/>
    </source>
</evidence>
<dbReference type="AlphaFoldDB" id="A0A846S4N1"/>
<keyword evidence="1" id="KW-0472">Membrane</keyword>
<reference evidence="2 3" key="1">
    <citation type="submission" date="2020-03" db="EMBL/GenBank/DDBJ databases">
        <title>Sequencing the genomes of 1000 actinobacteria strains.</title>
        <authorList>
            <person name="Klenk H.-P."/>
        </authorList>
    </citation>
    <scope>NUCLEOTIDE SEQUENCE [LARGE SCALE GENOMIC DNA]</scope>
    <source>
        <strain evidence="2 3">DSM 18964</strain>
    </source>
</reference>
<keyword evidence="3" id="KW-1185">Reference proteome</keyword>
<organism evidence="2 3">
    <name type="scientific">Brevibacterium marinum</name>
    <dbReference type="NCBI Taxonomy" id="418643"/>
    <lineage>
        <taxon>Bacteria</taxon>
        <taxon>Bacillati</taxon>
        <taxon>Actinomycetota</taxon>
        <taxon>Actinomycetes</taxon>
        <taxon>Micrococcales</taxon>
        <taxon>Brevibacteriaceae</taxon>
        <taxon>Brevibacterium</taxon>
    </lineage>
</organism>
<proteinExistence type="predicted"/>
<evidence type="ECO:0000256" key="1">
    <source>
        <dbReference type="SAM" id="Phobius"/>
    </source>
</evidence>